<dbReference type="GO" id="GO:0008360">
    <property type="term" value="P:regulation of cell shape"/>
    <property type="evidence" value="ECO:0007669"/>
    <property type="project" value="UniProtKB-UniRule"/>
</dbReference>
<evidence type="ECO:0000256" key="6">
    <source>
        <dbReference type="HAMAP-Rule" id="MF_02207"/>
    </source>
</evidence>
<organism evidence="8 9">
    <name type="scientific">Streptomyces piniterrae</name>
    <dbReference type="NCBI Taxonomy" id="2571125"/>
    <lineage>
        <taxon>Bacteria</taxon>
        <taxon>Bacillati</taxon>
        <taxon>Actinomycetota</taxon>
        <taxon>Actinomycetes</taxon>
        <taxon>Kitasatosporales</taxon>
        <taxon>Streptomycetaceae</taxon>
        <taxon>Streptomyces</taxon>
    </lineage>
</organism>
<dbReference type="GO" id="GO:0005524">
    <property type="term" value="F:ATP binding"/>
    <property type="evidence" value="ECO:0007669"/>
    <property type="project" value="UniProtKB-KW"/>
</dbReference>
<keyword evidence="2 6" id="KW-0547">Nucleotide-binding</keyword>
<accession>A0A4U0NZR5</accession>
<dbReference type="AlphaFoldDB" id="A0A4U0NZR5"/>
<dbReference type="EMBL" id="SUMB01000003">
    <property type="protein sequence ID" value="TJZ55884.1"/>
    <property type="molecule type" value="Genomic_DNA"/>
</dbReference>
<keyword evidence="1 6" id="KW-0963">Cytoplasm</keyword>
<dbReference type="Pfam" id="PF06723">
    <property type="entry name" value="MreB_Mbl"/>
    <property type="match status" value="2"/>
</dbReference>
<dbReference type="NCBIfam" id="NF010539">
    <property type="entry name" value="PRK13927.1"/>
    <property type="match status" value="1"/>
</dbReference>
<comment type="caution">
    <text evidence="8">The sequence shown here is derived from an EMBL/GenBank/DDBJ whole genome shotgun (WGS) entry which is preliminary data.</text>
</comment>
<dbReference type="PANTHER" id="PTHR42749">
    <property type="entry name" value="CELL SHAPE-DETERMINING PROTEIN MREB"/>
    <property type="match status" value="1"/>
</dbReference>
<feature type="region of interest" description="Disordered" evidence="7">
    <location>
        <begin position="250"/>
        <end position="269"/>
    </location>
</feature>
<dbReference type="OrthoDB" id="9768127at2"/>
<dbReference type="GO" id="GO:0005737">
    <property type="term" value="C:cytoplasm"/>
    <property type="evidence" value="ECO:0007669"/>
    <property type="project" value="UniProtKB-SubCell"/>
</dbReference>
<gene>
    <name evidence="6" type="primary">mreB</name>
    <name evidence="8" type="ORF">FCH28_11410</name>
</gene>
<evidence type="ECO:0000256" key="3">
    <source>
        <dbReference type="ARBA" id="ARBA00022840"/>
    </source>
</evidence>
<feature type="binding site" evidence="6">
    <location>
        <begin position="162"/>
        <end position="164"/>
    </location>
    <ligand>
        <name>ATP</name>
        <dbReference type="ChEBI" id="CHEBI:30616"/>
    </ligand>
</feature>
<feature type="binding site" evidence="6">
    <location>
        <begin position="210"/>
        <end position="213"/>
    </location>
    <ligand>
        <name>ATP</name>
        <dbReference type="ChEBI" id="CHEBI:30616"/>
    </ligand>
</feature>
<dbReference type="PANTHER" id="PTHR42749:SF1">
    <property type="entry name" value="CELL SHAPE-DETERMINING PROTEIN MREB"/>
    <property type="match status" value="1"/>
</dbReference>
<dbReference type="HAMAP" id="MF_02207">
    <property type="entry name" value="MreB"/>
    <property type="match status" value="1"/>
</dbReference>
<dbReference type="RefSeq" id="WP_136739691.1">
    <property type="nucleotide sequence ID" value="NZ_SUMB01000003.1"/>
</dbReference>
<keyword evidence="4 6" id="KW-0133">Cell shape</keyword>
<comment type="function">
    <text evidence="6">Forms membrane-associated dynamic filaments that are essential for cell shape determination. Acts by regulating cell wall synthesis and cell elongation, and thus cell shape. A feedback loop between cell geometry and MreB localization may maintain elongated cell shape by targeting cell wall growth to regions of negative cell wall curvature.</text>
</comment>
<keyword evidence="9" id="KW-1185">Reference proteome</keyword>
<dbReference type="SUPFAM" id="SSF53067">
    <property type="entry name" value="Actin-like ATPase domain"/>
    <property type="match status" value="2"/>
</dbReference>
<dbReference type="CDD" id="cd10225">
    <property type="entry name" value="ASKHA_NBD_MreB-like"/>
    <property type="match status" value="1"/>
</dbReference>
<evidence type="ECO:0000256" key="7">
    <source>
        <dbReference type="SAM" id="MobiDB-lite"/>
    </source>
</evidence>
<dbReference type="GO" id="GO:0000902">
    <property type="term" value="P:cell morphogenesis"/>
    <property type="evidence" value="ECO:0007669"/>
    <property type="project" value="InterPro"/>
</dbReference>
<comment type="similarity">
    <text evidence="5 6">Belongs to the FtsA/MreB family.</text>
</comment>
<name>A0A4U0NZR5_9ACTN</name>
<dbReference type="PRINTS" id="PR01652">
    <property type="entry name" value="SHAPEPROTEIN"/>
</dbReference>
<reference evidence="8 9" key="1">
    <citation type="submission" date="2019-04" db="EMBL/GenBank/DDBJ databases">
        <title>Streptomyces piniterrae sp. nov., a heliquinomycin-producing actinomycete isolated from rhizosphere soil of Pinus yunnanensis.</title>
        <authorList>
            <person name="Zhuang X."/>
            <person name="Zhao J."/>
        </authorList>
    </citation>
    <scope>NUCLEOTIDE SEQUENCE [LARGE SCALE GENOMIC DNA]</scope>
    <source>
        <strain evidence="9">jys28</strain>
    </source>
</reference>
<comment type="subcellular location">
    <subcellularLocation>
        <location evidence="6">Cytoplasm</location>
    </subcellularLocation>
    <text evidence="6">Membrane-associated.</text>
</comment>
<evidence type="ECO:0000256" key="4">
    <source>
        <dbReference type="ARBA" id="ARBA00022960"/>
    </source>
</evidence>
<keyword evidence="3 6" id="KW-0067">ATP-binding</keyword>
<comment type="subunit">
    <text evidence="6">Forms polymers.</text>
</comment>
<evidence type="ECO:0000256" key="5">
    <source>
        <dbReference type="ARBA" id="ARBA00023458"/>
    </source>
</evidence>
<dbReference type="InterPro" id="IPR004753">
    <property type="entry name" value="MreB"/>
</dbReference>
<proteinExistence type="inferred from homology"/>
<evidence type="ECO:0000313" key="9">
    <source>
        <dbReference type="Proteomes" id="UP000308697"/>
    </source>
</evidence>
<dbReference type="Proteomes" id="UP000308697">
    <property type="component" value="Unassembled WGS sequence"/>
</dbReference>
<evidence type="ECO:0000313" key="8">
    <source>
        <dbReference type="EMBL" id="TJZ55884.1"/>
    </source>
</evidence>
<protein>
    <recommendedName>
        <fullName evidence="6">Cell shape-determining protein MreB</fullName>
    </recommendedName>
</protein>
<dbReference type="Gene3D" id="3.30.420.40">
    <property type="match status" value="3"/>
</dbReference>
<feature type="binding site" evidence="6">
    <location>
        <begin position="364"/>
        <end position="367"/>
    </location>
    <ligand>
        <name>ATP</name>
        <dbReference type="ChEBI" id="CHEBI:30616"/>
    </ligand>
</feature>
<sequence>MASSTSSGTYDIGIDLGTANTLVYARGKGVVLNEPSVVAVNASGEVIAAGAEAKRTIGRTPSGITAMRPLREGVIADFEAAEQMLRALMKKALPGSRRFARPRVVICVPSGITGVEQRAVIDSARAAGAREVHLIEEPMAAAIGAGLPVDEPVGCMVVDIGGGTTEVAVISMGGIVTAQSVRVAGDAMDAAIATYVKKKHSMAIGERTAEEIKIAIGSAAWTTIDLTGPVAGGAYAEADGTGAAAEAEGGYGGEYGAENGEPDDPGDLAERDRLGEPGERAGLGGLGELEELGRLGGRRRSFTVRGRDHVTGLPRIQEIDEEEIRNALAEPVEAIVRAVHRTLDECPPELSGDIIERGIALTGGGALLRGLDERLRQDMGVPVVVADNPLDCVVNGTARCVDEFAALHGLLTGAKEQPRRAVRW</sequence>
<dbReference type="InterPro" id="IPR043129">
    <property type="entry name" value="ATPase_NBD"/>
</dbReference>
<dbReference type="InterPro" id="IPR056546">
    <property type="entry name" value="MreB_MamK-like"/>
</dbReference>
<evidence type="ECO:0000256" key="2">
    <source>
        <dbReference type="ARBA" id="ARBA00022741"/>
    </source>
</evidence>
<evidence type="ECO:0000256" key="1">
    <source>
        <dbReference type="ARBA" id="ARBA00022490"/>
    </source>
</evidence>
<feature type="binding site" evidence="6">
    <location>
        <begin position="18"/>
        <end position="20"/>
    </location>
    <ligand>
        <name>ATP</name>
        <dbReference type="ChEBI" id="CHEBI:30616"/>
    </ligand>
</feature>